<reference evidence="2" key="2">
    <citation type="submission" date="2021-08" db="EMBL/GenBank/DDBJ databases">
        <authorList>
            <person name="Tani A."/>
            <person name="Ola A."/>
            <person name="Ogura Y."/>
            <person name="Katsura K."/>
            <person name="Hayashi T."/>
        </authorList>
    </citation>
    <scope>NUCLEOTIDE SEQUENCE</scope>
    <source>
        <strain evidence="2">DSM 23632</strain>
    </source>
</reference>
<dbReference type="EMBL" id="BPRB01000243">
    <property type="protein sequence ID" value="GJE61768.1"/>
    <property type="molecule type" value="Genomic_DNA"/>
</dbReference>
<organism evidence="2 3">
    <name type="scientific">Methylobacterium trifolii</name>
    <dbReference type="NCBI Taxonomy" id="1003092"/>
    <lineage>
        <taxon>Bacteria</taxon>
        <taxon>Pseudomonadati</taxon>
        <taxon>Pseudomonadota</taxon>
        <taxon>Alphaproteobacteria</taxon>
        <taxon>Hyphomicrobiales</taxon>
        <taxon>Methylobacteriaceae</taxon>
        <taxon>Methylobacterium</taxon>
    </lineage>
</organism>
<reference evidence="2" key="1">
    <citation type="journal article" date="2021" name="Front. Microbiol.">
        <title>Comprehensive Comparative Genomics and Phenotyping of Methylobacterium Species.</title>
        <authorList>
            <person name="Alessa O."/>
            <person name="Ogura Y."/>
            <person name="Fujitani Y."/>
            <person name="Takami H."/>
            <person name="Hayashi T."/>
            <person name="Sahin N."/>
            <person name="Tani A."/>
        </authorList>
    </citation>
    <scope>NUCLEOTIDE SEQUENCE</scope>
    <source>
        <strain evidence="2">DSM 23632</strain>
    </source>
</reference>
<proteinExistence type="predicted"/>
<sequence>MAQIDSATAPRPQSVRIADNEGTPAPMGVDRLQQASPRLTPIATGQMLRRHRDVREAALAARGYEPIDSVDQGAGRGMEFEIGQA</sequence>
<comment type="caution">
    <text evidence="2">The sequence shown here is derived from an EMBL/GenBank/DDBJ whole genome shotgun (WGS) entry which is preliminary data.</text>
</comment>
<feature type="region of interest" description="Disordered" evidence="1">
    <location>
        <begin position="1"/>
        <end position="29"/>
    </location>
</feature>
<accession>A0ABQ4U2Q6</accession>
<name>A0ABQ4U2Q6_9HYPH</name>
<evidence type="ECO:0000256" key="1">
    <source>
        <dbReference type="SAM" id="MobiDB-lite"/>
    </source>
</evidence>
<evidence type="ECO:0000313" key="2">
    <source>
        <dbReference type="EMBL" id="GJE61768.1"/>
    </source>
</evidence>
<gene>
    <name evidence="2" type="ORF">MPOCJGCO_3894</name>
</gene>
<dbReference type="Proteomes" id="UP001055057">
    <property type="component" value="Unassembled WGS sequence"/>
</dbReference>
<evidence type="ECO:0000313" key="3">
    <source>
        <dbReference type="Proteomes" id="UP001055057"/>
    </source>
</evidence>
<protein>
    <submittedName>
        <fullName evidence="2">Uncharacterized protein</fullName>
    </submittedName>
</protein>
<dbReference type="RefSeq" id="WP_238184329.1">
    <property type="nucleotide sequence ID" value="NZ_BPRB01000243.1"/>
</dbReference>
<keyword evidence="3" id="KW-1185">Reference proteome</keyword>